<evidence type="ECO:0000259" key="4">
    <source>
        <dbReference type="PROSITE" id="PS50893"/>
    </source>
</evidence>
<keyword evidence="2" id="KW-0547">Nucleotide-binding</keyword>
<dbReference type="FunFam" id="3.40.50.300:FF:000032">
    <property type="entry name" value="Export ABC transporter ATP-binding protein"/>
    <property type="match status" value="1"/>
</dbReference>
<dbReference type="GO" id="GO:0016887">
    <property type="term" value="F:ATP hydrolysis activity"/>
    <property type="evidence" value="ECO:0007669"/>
    <property type="project" value="InterPro"/>
</dbReference>
<protein>
    <submittedName>
        <fullName evidence="5">ABC-type antimicrobial peptide transport system, ATPase component</fullName>
    </submittedName>
</protein>
<dbReference type="EMBL" id="AP009389">
    <property type="protein sequence ID" value="BAF58595.1"/>
    <property type="molecule type" value="Genomic_DNA"/>
</dbReference>
<keyword evidence="1" id="KW-0813">Transport</keyword>
<dbReference type="KEGG" id="pth:PTH_0414"/>
<dbReference type="InterPro" id="IPR017911">
    <property type="entry name" value="MacB-like_ATP-bd"/>
</dbReference>
<dbReference type="STRING" id="370438.PTH_0414"/>
<dbReference type="InterPro" id="IPR027417">
    <property type="entry name" value="P-loop_NTPase"/>
</dbReference>
<dbReference type="GO" id="GO:0005886">
    <property type="term" value="C:plasma membrane"/>
    <property type="evidence" value="ECO:0007669"/>
    <property type="project" value="TreeGrafter"/>
</dbReference>
<evidence type="ECO:0000256" key="2">
    <source>
        <dbReference type="ARBA" id="ARBA00022741"/>
    </source>
</evidence>
<dbReference type="Gene3D" id="3.40.50.300">
    <property type="entry name" value="P-loop containing nucleotide triphosphate hydrolases"/>
    <property type="match status" value="1"/>
</dbReference>
<proteinExistence type="predicted"/>
<accession>A5D5A6</accession>
<sequence>MLIAVKNLTKVYGKGPLAVRALDVESLEIKEGEMAAVTGPSGCGKTTLLNLIGALDGPTGGEIFFKGERISGRGETALCRFRREKVGFVFQAYHLIPSLSALKNVLVPAVPLGGGRVRRARELLRLVGLAGKESRRPGELSGGEQQRVAVARALLLDPELILADEPTGNLDSAAGAEIMELLKSLNRRGKTVIVATHDRRVAESCGRVIRLADGRVVS</sequence>
<dbReference type="InterPro" id="IPR003593">
    <property type="entry name" value="AAA+_ATPase"/>
</dbReference>
<name>A5D5A6_PELTS</name>
<dbReference type="GO" id="GO:0005524">
    <property type="term" value="F:ATP binding"/>
    <property type="evidence" value="ECO:0007669"/>
    <property type="project" value="UniProtKB-KW"/>
</dbReference>
<dbReference type="SUPFAM" id="SSF52540">
    <property type="entry name" value="P-loop containing nucleoside triphosphate hydrolases"/>
    <property type="match status" value="1"/>
</dbReference>
<evidence type="ECO:0000256" key="1">
    <source>
        <dbReference type="ARBA" id="ARBA00022448"/>
    </source>
</evidence>
<evidence type="ECO:0000313" key="5">
    <source>
        <dbReference type="EMBL" id="BAF58595.1"/>
    </source>
</evidence>
<dbReference type="HOGENOM" id="CLU_000604_1_22_9"/>
<dbReference type="PANTHER" id="PTHR24220">
    <property type="entry name" value="IMPORT ATP-BINDING PROTEIN"/>
    <property type="match status" value="1"/>
</dbReference>
<evidence type="ECO:0000256" key="3">
    <source>
        <dbReference type="ARBA" id="ARBA00022840"/>
    </source>
</evidence>
<evidence type="ECO:0000313" key="6">
    <source>
        <dbReference type="Proteomes" id="UP000006556"/>
    </source>
</evidence>
<organism evidence="5 6">
    <name type="scientific">Pelotomaculum thermopropionicum (strain DSM 13744 / JCM 10971 / SI)</name>
    <dbReference type="NCBI Taxonomy" id="370438"/>
    <lineage>
        <taxon>Bacteria</taxon>
        <taxon>Bacillati</taxon>
        <taxon>Bacillota</taxon>
        <taxon>Clostridia</taxon>
        <taxon>Eubacteriales</taxon>
        <taxon>Desulfotomaculaceae</taxon>
        <taxon>Pelotomaculum</taxon>
    </lineage>
</organism>
<dbReference type="GO" id="GO:0098796">
    <property type="term" value="C:membrane protein complex"/>
    <property type="evidence" value="ECO:0007669"/>
    <property type="project" value="UniProtKB-ARBA"/>
</dbReference>
<dbReference type="PROSITE" id="PS50893">
    <property type="entry name" value="ABC_TRANSPORTER_2"/>
    <property type="match status" value="1"/>
</dbReference>
<keyword evidence="6" id="KW-1185">Reference proteome</keyword>
<dbReference type="PANTHER" id="PTHR24220:SF86">
    <property type="entry name" value="ABC TRANSPORTER ABCH.1"/>
    <property type="match status" value="1"/>
</dbReference>
<reference evidence="6" key="1">
    <citation type="journal article" date="2008" name="Genome Res.">
        <title>The genome of Pelotomaculum thermopropionicum reveals niche-associated evolution in anaerobic microbiota.</title>
        <authorList>
            <person name="Kosaka T."/>
            <person name="Kato S."/>
            <person name="Shimoyama T."/>
            <person name="Ishii S."/>
            <person name="Abe T."/>
            <person name="Watanabe K."/>
        </authorList>
    </citation>
    <scope>NUCLEOTIDE SEQUENCE [LARGE SCALE GENOMIC DNA]</scope>
    <source>
        <strain evidence="6">DSM 13744 / JCM 10971 / SI</strain>
    </source>
</reference>
<dbReference type="InterPro" id="IPR003439">
    <property type="entry name" value="ABC_transporter-like_ATP-bd"/>
</dbReference>
<feature type="domain" description="ABC transporter" evidence="4">
    <location>
        <begin position="3"/>
        <end position="217"/>
    </location>
</feature>
<dbReference type="InterPro" id="IPR015854">
    <property type="entry name" value="ABC_transpr_LolD-like"/>
</dbReference>
<dbReference type="PROSITE" id="PS00211">
    <property type="entry name" value="ABC_TRANSPORTER_1"/>
    <property type="match status" value="1"/>
</dbReference>
<gene>
    <name evidence="5" type="primary">SalX</name>
    <name evidence="5" type="ordered locus">PTH_0414</name>
</gene>
<dbReference type="Pfam" id="PF00005">
    <property type="entry name" value="ABC_tran"/>
    <property type="match status" value="1"/>
</dbReference>
<dbReference type="Proteomes" id="UP000006556">
    <property type="component" value="Chromosome"/>
</dbReference>
<keyword evidence="3" id="KW-0067">ATP-binding</keyword>
<dbReference type="AlphaFoldDB" id="A5D5A6"/>
<dbReference type="InterPro" id="IPR017871">
    <property type="entry name" value="ABC_transporter-like_CS"/>
</dbReference>
<dbReference type="eggNOG" id="COG1136">
    <property type="taxonomic scope" value="Bacteria"/>
</dbReference>
<dbReference type="GO" id="GO:0022857">
    <property type="term" value="F:transmembrane transporter activity"/>
    <property type="evidence" value="ECO:0007669"/>
    <property type="project" value="UniProtKB-ARBA"/>
</dbReference>
<dbReference type="CDD" id="cd03255">
    <property type="entry name" value="ABC_MJ0796_LolCDE_FtsE"/>
    <property type="match status" value="1"/>
</dbReference>
<dbReference type="SMART" id="SM00382">
    <property type="entry name" value="AAA"/>
    <property type="match status" value="1"/>
</dbReference>